<reference evidence="1" key="1">
    <citation type="journal article" date="2019" name="Sci. Rep.">
        <title>Draft genome of Tanacetum cinerariifolium, the natural source of mosquito coil.</title>
        <authorList>
            <person name="Yamashiro T."/>
            <person name="Shiraishi A."/>
            <person name="Satake H."/>
            <person name="Nakayama K."/>
        </authorList>
    </citation>
    <scope>NUCLEOTIDE SEQUENCE</scope>
</reference>
<feature type="non-terminal residue" evidence="1">
    <location>
        <position position="1"/>
    </location>
</feature>
<evidence type="ECO:0000313" key="1">
    <source>
        <dbReference type="EMBL" id="GFD49777.1"/>
    </source>
</evidence>
<organism evidence="1">
    <name type="scientific">Tanacetum cinerariifolium</name>
    <name type="common">Dalmatian daisy</name>
    <name type="synonym">Chrysanthemum cinerariifolium</name>
    <dbReference type="NCBI Taxonomy" id="118510"/>
    <lineage>
        <taxon>Eukaryota</taxon>
        <taxon>Viridiplantae</taxon>
        <taxon>Streptophyta</taxon>
        <taxon>Embryophyta</taxon>
        <taxon>Tracheophyta</taxon>
        <taxon>Spermatophyta</taxon>
        <taxon>Magnoliopsida</taxon>
        <taxon>eudicotyledons</taxon>
        <taxon>Gunneridae</taxon>
        <taxon>Pentapetalae</taxon>
        <taxon>asterids</taxon>
        <taxon>campanulids</taxon>
        <taxon>Asterales</taxon>
        <taxon>Asteraceae</taxon>
        <taxon>Asteroideae</taxon>
        <taxon>Anthemideae</taxon>
        <taxon>Anthemidinae</taxon>
        <taxon>Tanacetum</taxon>
    </lineage>
</organism>
<name>A0A699WQP1_TANCI</name>
<proteinExistence type="predicted"/>
<gene>
    <name evidence="1" type="ORF">Tci_921746</name>
</gene>
<dbReference type="AlphaFoldDB" id="A0A699WQP1"/>
<sequence length="55" mass="6084">ASLHEVIEMARELVKQSIQSKAARANAGGKRKWDDNRRGVSYEVELADGKIVSTN</sequence>
<feature type="non-terminal residue" evidence="1">
    <location>
        <position position="55"/>
    </location>
</feature>
<accession>A0A699WQP1</accession>
<protein>
    <submittedName>
        <fullName evidence="1">Uncharacterized protein</fullName>
    </submittedName>
</protein>
<dbReference type="EMBL" id="BKCJ011747318">
    <property type="protein sequence ID" value="GFD49777.1"/>
    <property type="molecule type" value="Genomic_DNA"/>
</dbReference>
<comment type="caution">
    <text evidence="1">The sequence shown here is derived from an EMBL/GenBank/DDBJ whole genome shotgun (WGS) entry which is preliminary data.</text>
</comment>